<dbReference type="NCBIfam" id="NF041554">
    <property type="entry name" value="SA1362_fam"/>
    <property type="match status" value="1"/>
</dbReference>
<feature type="transmembrane region" description="Helical" evidence="1">
    <location>
        <begin position="12"/>
        <end position="30"/>
    </location>
</feature>
<feature type="transmembrane region" description="Helical" evidence="1">
    <location>
        <begin position="36"/>
        <end position="58"/>
    </location>
</feature>
<reference evidence="3" key="1">
    <citation type="submission" date="2016-01" db="EMBL/GenBank/DDBJ databases">
        <authorList>
            <person name="Mitreva M."/>
            <person name="Pepin K.H."/>
            <person name="Mihindukulasuriya K.A."/>
            <person name="Fulton R."/>
            <person name="Fronick C."/>
            <person name="O'Laughlin M."/>
            <person name="Miner T."/>
            <person name="Herter B."/>
            <person name="Rosa B.A."/>
            <person name="Cordes M."/>
            <person name="Tomlinson C."/>
            <person name="Wollam A."/>
            <person name="Palsikar V.B."/>
            <person name="Mardis E.R."/>
            <person name="Wilson R.K."/>
        </authorList>
    </citation>
    <scope>NUCLEOTIDE SEQUENCE [LARGE SCALE GENOMIC DNA]</scope>
    <source>
        <strain evidence="3">GED7749B</strain>
    </source>
</reference>
<keyword evidence="1" id="KW-1133">Transmembrane helix</keyword>
<evidence type="ECO:0000313" key="3">
    <source>
        <dbReference type="Proteomes" id="UP000070376"/>
    </source>
</evidence>
<name>A0A133KJE5_HEYCO</name>
<gene>
    <name evidence="2" type="ORF">HMPREF3213_02710</name>
</gene>
<organism evidence="2 3">
    <name type="scientific">Heyndrickxia coagulans</name>
    <name type="common">Weizmannia coagulans</name>
    <dbReference type="NCBI Taxonomy" id="1398"/>
    <lineage>
        <taxon>Bacteria</taxon>
        <taxon>Bacillati</taxon>
        <taxon>Bacillota</taxon>
        <taxon>Bacilli</taxon>
        <taxon>Bacillales</taxon>
        <taxon>Bacillaceae</taxon>
        <taxon>Heyndrickxia</taxon>
    </lineage>
</organism>
<keyword evidence="1" id="KW-0472">Membrane</keyword>
<keyword evidence="1" id="KW-0812">Transmembrane</keyword>
<dbReference type="EMBL" id="LRPN01000116">
    <property type="protein sequence ID" value="KWZ79606.1"/>
    <property type="molecule type" value="Genomic_DNA"/>
</dbReference>
<dbReference type="AlphaFoldDB" id="A0A133KJE5"/>
<comment type="caution">
    <text evidence="2">The sequence shown here is derived from an EMBL/GenBank/DDBJ whole genome shotgun (WGS) entry which is preliminary data.</text>
</comment>
<dbReference type="PATRIC" id="fig|1398.22.peg.2716"/>
<sequence>MRRWLLLKTRQWIIAGIFLLALLGLGSSLFHEPVVFLKRVLIAFIFAAVLLAGMRFLLKRSTNVSNQEQKAFLKAARKSRKRMKKRNMKVHTVHTVKFSKRPLRKKSNVQLTVIEGKKGKKKNRAVY</sequence>
<dbReference type="InterPro" id="IPR048110">
    <property type="entry name" value="SA1362/YqhP-like"/>
</dbReference>
<protein>
    <submittedName>
        <fullName evidence="2">Uncharacterized protein</fullName>
    </submittedName>
</protein>
<dbReference type="Proteomes" id="UP000070376">
    <property type="component" value="Unassembled WGS sequence"/>
</dbReference>
<evidence type="ECO:0000256" key="1">
    <source>
        <dbReference type="SAM" id="Phobius"/>
    </source>
</evidence>
<evidence type="ECO:0000313" key="2">
    <source>
        <dbReference type="EMBL" id="KWZ79606.1"/>
    </source>
</evidence>
<accession>A0A133KJE5</accession>
<proteinExistence type="predicted"/>